<evidence type="ECO:0000256" key="7">
    <source>
        <dbReference type="SAM" id="MobiDB-lite"/>
    </source>
</evidence>
<keyword evidence="8" id="KW-0812">Transmembrane</keyword>
<keyword evidence="6" id="KW-0325">Glycoprotein</keyword>
<evidence type="ECO:0000256" key="6">
    <source>
        <dbReference type="ARBA" id="ARBA00023180"/>
    </source>
</evidence>
<evidence type="ECO:0000256" key="3">
    <source>
        <dbReference type="ARBA" id="ARBA00022670"/>
    </source>
</evidence>
<comment type="similarity">
    <text evidence="1">Belongs to the peptidase S10 family.</text>
</comment>
<evidence type="ECO:0000256" key="9">
    <source>
        <dbReference type="SAM" id="SignalP"/>
    </source>
</evidence>
<evidence type="ECO:0000256" key="1">
    <source>
        <dbReference type="ARBA" id="ARBA00009431"/>
    </source>
</evidence>
<keyword evidence="11" id="KW-1185">Reference proteome</keyword>
<evidence type="ECO:0000256" key="5">
    <source>
        <dbReference type="ARBA" id="ARBA00022801"/>
    </source>
</evidence>
<dbReference type="InterPro" id="IPR001563">
    <property type="entry name" value="Peptidase_S10"/>
</dbReference>
<feature type="transmembrane region" description="Helical" evidence="8">
    <location>
        <begin position="623"/>
        <end position="643"/>
    </location>
</feature>
<feature type="region of interest" description="Disordered" evidence="7">
    <location>
        <begin position="539"/>
        <end position="598"/>
    </location>
</feature>
<feature type="chain" id="PRO_5042083691" description="Carboxypeptidase" evidence="9">
    <location>
        <begin position="19"/>
        <end position="686"/>
    </location>
</feature>
<dbReference type="PRINTS" id="PR00724">
    <property type="entry name" value="CRBOXYPTASEC"/>
</dbReference>
<evidence type="ECO:0000256" key="8">
    <source>
        <dbReference type="SAM" id="Phobius"/>
    </source>
</evidence>
<feature type="compositionally biased region" description="Acidic residues" evidence="7">
    <location>
        <begin position="557"/>
        <end position="580"/>
    </location>
</feature>
<dbReference type="Pfam" id="PF00450">
    <property type="entry name" value="Peptidase_S10"/>
    <property type="match status" value="1"/>
</dbReference>
<evidence type="ECO:0000313" key="10">
    <source>
        <dbReference type="EMBL" id="CAJ1943297.1"/>
    </source>
</evidence>
<dbReference type="GO" id="GO:0004185">
    <property type="term" value="F:serine-type carboxypeptidase activity"/>
    <property type="evidence" value="ECO:0007669"/>
    <property type="project" value="InterPro"/>
</dbReference>
<sequence length="686" mass="77125">MFHSIKLFLLWQLPFALAVRRIPDGHWGTFKTQLLAAKKNHHRQTSAQEEEGGGNKAHRRVTVDIPASPDGHLVTELPLLDKAKFPTSHWAGLLPVNDDGQNYFFYWLFAPDDGSGQDMDFSDRSIPLVIWLNGGPACSSMDGLWLENGPFRLTENADDSWSIELDEYSWHKSPAFVLYIDQPVGTGISFTTNKKYPSNDEQVNMDFYYFLNQFLTFHKDKFLDESSQTLNRPLYFSGESHAGHYIPSMMNYIQKQNAKSPSLQIPLSGAAIGNGWIDPPVQYSAHEAAYGKGIIGLSQKRALEDDEKRCQQDLAKGKYVSKHCYALLDAVIDNSQGHGSLYHISQYDARKTEKVSGARDFPKGHKDVEAYLGGGHQSSTPVLANLKDQVLKAIHATPSAEAGQEYEECTDPPYNALKHQDGLGVTHDVVDLLNNDVRMMFFNGIEDMICNHVGNEIAVENFEWKLQKEYQLAPRYGWRSPSTQMLAGFMKEHENLMYLKVKDSGHMVPMDLPDVALDLIRTLIYNKSFEDYEQRISRMTAPDGDSDGTNCPICLDSSDDDEDEDSDEDSDEESDDDDAEGTQKKKTCPKCPACSSKSKIAKKGTPELPQTFKDWATTSPTTLIGGSALIAWALAFCMYMACFRRKDRGPKYRPANRYDMEMTSGGYSDKAQADLDPYEEEPIEFS</sequence>
<dbReference type="GO" id="GO:0006508">
    <property type="term" value="P:proteolysis"/>
    <property type="evidence" value="ECO:0007669"/>
    <property type="project" value="UniProtKB-KW"/>
</dbReference>
<dbReference type="AlphaFoldDB" id="A0AAD2CR19"/>
<keyword evidence="4 9" id="KW-0732">Signal</keyword>
<evidence type="ECO:0000313" key="11">
    <source>
        <dbReference type="Proteomes" id="UP001295423"/>
    </source>
</evidence>
<dbReference type="PROSITE" id="PS00560">
    <property type="entry name" value="CARBOXYPEPT_SER_HIS"/>
    <property type="match status" value="1"/>
</dbReference>
<keyword evidence="2" id="KW-0121">Carboxypeptidase</keyword>
<keyword evidence="8" id="KW-0472">Membrane</keyword>
<name>A0AAD2CR19_9STRA</name>
<accession>A0AAD2CR19</accession>
<feature type="signal peptide" evidence="9">
    <location>
        <begin position="1"/>
        <end position="18"/>
    </location>
</feature>
<dbReference type="InterPro" id="IPR033124">
    <property type="entry name" value="Ser_caboxypep_his_AS"/>
</dbReference>
<gene>
    <name evidence="10" type="ORF">CYCCA115_LOCUS8369</name>
</gene>
<dbReference type="Proteomes" id="UP001295423">
    <property type="component" value="Unassembled WGS sequence"/>
</dbReference>
<dbReference type="EMBL" id="CAKOGP040001113">
    <property type="protein sequence ID" value="CAJ1943297.1"/>
    <property type="molecule type" value="Genomic_DNA"/>
</dbReference>
<proteinExistence type="inferred from homology"/>
<keyword evidence="5" id="KW-0378">Hydrolase</keyword>
<organism evidence="10 11">
    <name type="scientific">Cylindrotheca closterium</name>
    <dbReference type="NCBI Taxonomy" id="2856"/>
    <lineage>
        <taxon>Eukaryota</taxon>
        <taxon>Sar</taxon>
        <taxon>Stramenopiles</taxon>
        <taxon>Ochrophyta</taxon>
        <taxon>Bacillariophyta</taxon>
        <taxon>Bacillariophyceae</taxon>
        <taxon>Bacillariophycidae</taxon>
        <taxon>Bacillariales</taxon>
        <taxon>Bacillariaceae</taxon>
        <taxon>Cylindrotheca</taxon>
    </lineage>
</organism>
<dbReference type="SUPFAM" id="SSF53474">
    <property type="entry name" value="alpha/beta-Hydrolases"/>
    <property type="match status" value="1"/>
</dbReference>
<dbReference type="PANTHER" id="PTHR11802">
    <property type="entry name" value="SERINE PROTEASE FAMILY S10 SERINE CARBOXYPEPTIDASE"/>
    <property type="match status" value="1"/>
</dbReference>
<reference evidence="10" key="1">
    <citation type="submission" date="2023-08" db="EMBL/GenBank/DDBJ databases">
        <authorList>
            <person name="Audoor S."/>
            <person name="Bilcke G."/>
        </authorList>
    </citation>
    <scope>NUCLEOTIDE SEQUENCE</scope>
</reference>
<feature type="compositionally biased region" description="Acidic residues" evidence="7">
    <location>
        <begin position="676"/>
        <end position="686"/>
    </location>
</feature>
<dbReference type="Gene3D" id="3.40.50.1820">
    <property type="entry name" value="alpha/beta hydrolase"/>
    <property type="match status" value="1"/>
</dbReference>
<protein>
    <recommendedName>
        <fullName evidence="12">Carboxypeptidase</fullName>
    </recommendedName>
</protein>
<dbReference type="InterPro" id="IPR029058">
    <property type="entry name" value="AB_hydrolase_fold"/>
</dbReference>
<evidence type="ECO:0000256" key="4">
    <source>
        <dbReference type="ARBA" id="ARBA00022729"/>
    </source>
</evidence>
<comment type="caution">
    <text evidence="10">The sequence shown here is derived from an EMBL/GenBank/DDBJ whole genome shotgun (WGS) entry which is preliminary data.</text>
</comment>
<keyword evidence="8" id="KW-1133">Transmembrane helix</keyword>
<evidence type="ECO:0000256" key="2">
    <source>
        <dbReference type="ARBA" id="ARBA00022645"/>
    </source>
</evidence>
<feature type="region of interest" description="Disordered" evidence="7">
    <location>
        <begin position="662"/>
        <end position="686"/>
    </location>
</feature>
<keyword evidence="3" id="KW-0645">Protease</keyword>
<evidence type="ECO:0008006" key="12">
    <source>
        <dbReference type="Google" id="ProtNLM"/>
    </source>
</evidence>
<dbReference type="PANTHER" id="PTHR11802:SF3">
    <property type="entry name" value="RETINOID-INDUCIBLE SERINE CARBOXYPEPTIDASE"/>
    <property type="match status" value="1"/>
</dbReference>